<sequence>MTTQSHTMTPRRTYLIGRARPNAIVGKNRETGEIALIIVGAFLGMMSGLLVPVLSLRIVCLVGFPMLALAIVYVPYKGRTFYKWFEINR</sequence>
<accession>A0A6G3X3S0</accession>
<keyword evidence="1" id="KW-0472">Membrane</keyword>
<reference evidence="2" key="1">
    <citation type="submission" date="2020-01" db="EMBL/GenBank/DDBJ databases">
        <title>Insect and environment-associated Actinomycetes.</title>
        <authorList>
            <person name="Currrie C."/>
            <person name="Chevrette M."/>
            <person name="Carlson C."/>
            <person name="Stubbendieck R."/>
            <person name="Wendt-Pienkowski E."/>
        </authorList>
    </citation>
    <scope>NUCLEOTIDE SEQUENCE</scope>
    <source>
        <strain evidence="2">SID7499</strain>
    </source>
</reference>
<feature type="transmembrane region" description="Helical" evidence="1">
    <location>
        <begin position="34"/>
        <end position="51"/>
    </location>
</feature>
<keyword evidence="1" id="KW-1133">Transmembrane helix</keyword>
<feature type="transmembrane region" description="Helical" evidence="1">
    <location>
        <begin position="58"/>
        <end position="76"/>
    </location>
</feature>
<feature type="non-terminal residue" evidence="2">
    <location>
        <position position="89"/>
    </location>
</feature>
<organism evidence="2">
    <name type="scientific">Streptomyces sp. SID7499</name>
    <dbReference type="NCBI Taxonomy" id="2706086"/>
    <lineage>
        <taxon>Bacteria</taxon>
        <taxon>Bacillati</taxon>
        <taxon>Actinomycetota</taxon>
        <taxon>Actinomycetes</taxon>
        <taxon>Kitasatosporales</taxon>
        <taxon>Streptomycetaceae</taxon>
        <taxon>Streptomyces</taxon>
    </lineage>
</organism>
<keyword evidence="1" id="KW-0812">Transmembrane</keyword>
<proteinExistence type="predicted"/>
<dbReference type="EMBL" id="JAAGMN010003977">
    <property type="protein sequence ID" value="NEE12334.1"/>
    <property type="molecule type" value="Genomic_DNA"/>
</dbReference>
<protein>
    <submittedName>
        <fullName evidence="2">Uncharacterized protein</fullName>
    </submittedName>
</protein>
<comment type="caution">
    <text evidence="2">The sequence shown here is derived from an EMBL/GenBank/DDBJ whole genome shotgun (WGS) entry which is preliminary data.</text>
</comment>
<evidence type="ECO:0000313" key="2">
    <source>
        <dbReference type="EMBL" id="NEE12334.1"/>
    </source>
</evidence>
<evidence type="ECO:0000256" key="1">
    <source>
        <dbReference type="SAM" id="Phobius"/>
    </source>
</evidence>
<dbReference type="AlphaFoldDB" id="A0A6G3X3S0"/>
<name>A0A6G3X3S0_9ACTN</name>
<gene>
    <name evidence="2" type="ORF">G3M58_38500</name>
</gene>